<dbReference type="AlphaFoldDB" id="X0XKM4"/>
<feature type="non-terminal residue" evidence="1">
    <location>
        <position position="84"/>
    </location>
</feature>
<sequence>MKPILASIVLGLMLAATATAAEGQADPFAPIFEGGGIEVYLKIDFDEGDNPFAAQGKAEVALASRQTVGGRSLHVRRIGPGGYF</sequence>
<name>X0XKM4_9ZZZZ</name>
<dbReference type="EMBL" id="BARS01051259">
    <property type="protein sequence ID" value="GAG43720.1"/>
    <property type="molecule type" value="Genomic_DNA"/>
</dbReference>
<proteinExistence type="predicted"/>
<gene>
    <name evidence="1" type="ORF">S01H1_76389</name>
</gene>
<evidence type="ECO:0000313" key="1">
    <source>
        <dbReference type="EMBL" id="GAG43720.1"/>
    </source>
</evidence>
<reference evidence="1" key="1">
    <citation type="journal article" date="2014" name="Front. Microbiol.">
        <title>High frequency of phylogenetically diverse reductive dehalogenase-homologous genes in deep subseafloor sedimentary metagenomes.</title>
        <authorList>
            <person name="Kawai M."/>
            <person name="Futagami T."/>
            <person name="Toyoda A."/>
            <person name="Takaki Y."/>
            <person name="Nishi S."/>
            <person name="Hori S."/>
            <person name="Arai W."/>
            <person name="Tsubouchi T."/>
            <person name="Morono Y."/>
            <person name="Uchiyama I."/>
            <person name="Ito T."/>
            <person name="Fujiyama A."/>
            <person name="Inagaki F."/>
            <person name="Takami H."/>
        </authorList>
    </citation>
    <scope>NUCLEOTIDE SEQUENCE</scope>
    <source>
        <strain evidence="1">Expedition CK06-06</strain>
    </source>
</reference>
<accession>X0XKM4</accession>
<comment type="caution">
    <text evidence="1">The sequence shown here is derived from an EMBL/GenBank/DDBJ whole genome shotgun (WGS) entry which is preliminary data.</text>
</comment>
<protein>
    <submittedName>
        <fullName evidence="1">Uncharacterized protein</fullName>
    </submittedName>
</protein>
<organism evidence="1">
    <name type="scientific">marine sediment metagenome</name>
    <dbReference type="NCBI Taxonomy" id="412755"/>
    <lineage>
        <taxon>unclassified sequences</taxon>
        <taxon>metagenomes</taxon>
        <taxon>ecological metagenomes</taxon>
    </lineage>
</organism>